<evidence type="ECO:0000313" key="1">
    <source>
        <dbReference type="EMBL" id="KAK7058152.1"/>
    </source>
</evidence>
<gene>
    <name evidence="1" type="ORF">R3P38DRAFT_2497326</name>
</gene>
<dbReference type="EMBL" id="JAWWNJ010000004">
    <property type="protein sequence ID" value="KAK7058152.1"/>
    <property type="molecule type" value="Genomic_DNA"/>
</dbReference>
<organism evidence="1 2">
    <name type="scientific">Favolaschia claudopus</name>
    <dbReference type="NCBI Taxonomy" id="2862362"/>
    <lineage>
        <taxon>Eukaryota</taxon>
        <taxon>Fungi</taxon>
        <taxon>Dikarya</taxon>
        <taxon>Basidiomycota</taxon>
        <taxon>Agaricomycotina</taxon>
        <taxon>Agaricomycetes</taxon>
        <taxon>Agaricomycetidae</taxon>
        <taxon>Agaricales</taxon>
        <taxon>Marasmiineae</taxon>
        <taxon>Mycenaceae</taxon>
        <taxon>Favolaschia</taxon>
    </lineage>
</organism>
<sequence length="469" mass="52058">MNPLRVPELLHEIAGHLGGDRPSFASLSQVDRFTHGVARTHLFRDIAIGLESAPSLALALRSDPTLAALCRSLSFHRECRRRATQALGGPRLIKSGSRQLQEDVAFVLRAILSQRRLITFVLCGDEYGGSRVDLSEDAWAAIGLRIGFVKELKIFVPSTEENVWSRLMLARFSQLRIFHLDLSSAHQWECSALQTLLDTLGALEDLSLCLPPCCGLPGMTLRSTHPRLKRFSFTSSALTDESTFLARHPSIETLFLDTEQVFQPAAAGDSDSESSLLRSLYIDDDSLFFSPSIIRASLIHLHLWIHDNLRDLRALTGGALSTIRCLEIEFYGCFGNEQDHIIAPTITALVEGATGLDELAILCHSASASAAPNAPCQLLEQTLKLIPTTSSLRALRLRSVSSLPQERLADLGPLPTQLRYIGWDSEVPVVYVIERDDDRNFVSETLVRLIAQDWTEENVLHRMGESWTK</sequence>
<protein>
    <recommendedName>
        <fullName evidence="3">Proteophosphoglycan 5</fullName>
    </recommendedName>
</protein>
<keyword evidence="2" id="KW-1185">Reference proteome</keyword>
<dbReference type="AlphaFoldDB" id="A0AAW0E266"/>
<proteinExistence type="predicted"/>
<comment type="caution">
    <text evidence="1">The sequence shown here is derived from an EMBL/GenBank/DDBJ whole genome shotgun (WGS) entry which is preliminary data.</text>
</comment>
<accession>A0AAW0E266</accession>
<evidence type="ECO:0008006" key="3">
    <source>
        <dbReference type="Google" id="ProtNLM"/>
    </source>
</evidence>
<dbReference type="Proteomes" id="UP001362999">
    <property type="component" value="Unassembled WGS sequence"/>
</dbReference>
<name>A0AAW0E266_9AGAR</name>
<evidence type="ECO:0000313" key="2">
    <source>
        <dbReference type="Proteomes" id="UP001362999"/>
    </source>
</evidence>
<reference evidence="1 2" key="1">
    <citation type="journal article" date="2024" name="J Genomics">
        <title>Draft genome sequencing and assembly of Favolaschia claudopus CIRM-BRFM 2984 isolated from oak limbs.</title>
        <authorList>
            <person name="Navarro D."/>
            <person name="Drula E."/>
            <person name="Chaduli D."/>
            <person name="Cazenave R."/>
            <person name="Ahrendt S."/>
            <person name="Wang J."/>
            <person name="Lipzen A."/>
            <person name="Daum C."/>
            <person name="Barry K."/>
            <person name="Grigoriev I.V."/>
            <person name="Favel A."/>
            <person name="Rosso M.N."/>
            <person name="Martin F."/>
        </authorList>
    </citation>
    <scope>NUCLEOTIDE SEQUENCE [LARGE SCALE GENOMIC DNA]</scope>
    <source>
        <strain evidence="1 2">CIRM-BRFM 2984</strain>
    </source>
</reference>